<feature type="region of interest" description="Disordered" evidence="1">
    <location>
        <begin position="1"/>
        <end position="53"/>
    </location>
</feature>
<comment type="caution">
    <text evidence="2">The sequence shown here is derived from an EMBL/GenBank/DDBJ whole genome shotgun (WGS) entry which is preliminary data.</text>
</comment>
<dbReference type="Proteomes" id="UP000236291">
    <property type="component" value="Unassembled WGS sequence"/>
</dbReference>
<sequence>MDVIDQNQEEDPPMAIEDSDNAIEDDVEDDDDGEDEENASENEEEGEKDTVVDEDQFMFREGTNPLDLIHNNDSGIQLYQRLQQYEAEANKKRKAPEEQCHR</sequence>
<dbReference type="EMBL" id="ASHM01073942">
    <property type="protein sequence ID" value="PNX56141.1"/>
    <property type="molecule type" value="Genomic_DNA"/>
</dbReference>
<evidence type="ECO:0000313" key="2">
    <source>
        <dbReference type="EMBL" id="PNX56141.1"/>
    </source>
</evidence>
<gene>
    <name evidence="2" type="ORF">L195_g049726</name>
</gene>
<evidence type="ECO:0000313" key="3">
    <source>
        <dbReference type="Proteomes" id="UP000236291"/>
    </source>
</evidence>
<dbReference type="ExpressionAtlas" id="A0A2K3JQ19">
    <property type="expression patterns" value="baseline"/>
</dbReference>
<reference evidence="2 3" key="1">
    <citation type="journal article" date="2014" name="Am. J. Bot.">
        <title>Genome assembly and annotation for red clover (Trifolium pratense; Fabaceae).</title>
        <authorList>
            <person name="Istvanek J."/>
            <person name="Jaros M."/>
            <person name="Krenek A."/>
            <person name="Repkova J."/>
        </authorList>
    </citation>
    <scope>NUCLEOTIDE SEQUENCE [LARGE SCALE GENOMIC DNA]</scope>
    <source>
        <strain evidence="3">cv. Tatra</strain>
        <tissue evidence="2">Young leaves</tissue>
    </source>
</reference>
<organism evidence="2 3">
    <name type="scientific">Trifolium pratense</name>
    <name type="common">Red clover</name>
    <dbReference type="NCBI Taxonomy" id="57577"/>
    <lineage>
        <taxon>Eukaryota</taxon>
        <taxon>Viridiplantae</taxon>
        <taxon>Streptophyta</taxon>
        <taxon>Embryophyta</taxon>
        <taxon>Tracheophyta</taxon>
        <taxon>Spermatophyta</taxon>
        <taxon>Magnoliopsida</taxon>
        <taxon>eudicotyledons</taxon>
        <taxon>Gunneridae</taxon>
        <taxon>Pentapetalae</taxon>
        <taxon>rosids</taxon>
        <taxon>fabids</taxon>
        <taxon>Fabales</taxon>
        <taxon>Fabaceae</taxon>
        <taxon>Papilionoideae</taxon>
        <taxon>50 kb inversion clade</taxon>
        <taxon>NPAAA clade</taxon>
        <taxon>Hologalegina</taxon>
        <taxon>IRL clade</taxon>
        <taxon>Trifolieae</taxon>
        <taxon>Trifolium</taxon>
    </lineage>
</organism>
<protein>
    <submittedName>
        <fullName evidence="2">Transcription factor tau subunit sfc4</fullName>
    </submittedName>
</protein>
<accession>A0A2K3JQ19</accession>
<evidence type="ECO:0000256" key="1">
    <source>
        <dbReference type="SAM" id="MobiDB-lite"/>
    </source>
</evidence>
<dbReference type="AlphaFoldDB" id="A0A2K3JQ19"/>
<feature type="compositionally biased region" description="Acidic residues" evidence="1">
    <location>
        <begin position="7"/>
        <end position="53"/>
    </location>
</feature>
<proteinExistence type="predicted"/>
<reference evidence="2 3" key="2">
    <citation type="journal article" date="2017" name="Front. Plant Sci.">
        <title>Gene Classification and Mining of Molecular Markers Useful in Red Clover (Trifolium pratense) Breeding.</title>
        <authorList>
            <person name="Istvanek J."/>
            <person name="Dluhosova J."/>
            <person name="Dluhos P."/>
            <person name="Patkova L."/>
            <person name="Nedelnik J."/>
            <person name="Repkova J."/>
        </authorList>
    </citation>
    <scope>NUCLEOTIDE SEQUENCE [LARGE SCALE GENOMIC DNA]</scope>
    <source>
        <strain evidence="3">cv. Tatra</strain>
        <tissue evidence="2">Young leaves</tissue>
    </source>
</reference>
<name>A0A2K3JQ19_TRIPR</name>